<sequence length="52" mass="5685">MGYAFQTVGLKYTTATKTGFITGLSVVLVPIISYFFIKEKINRNSVIGVILA</sequence>
<dbReference type="Pfam" id="PF00892">
    <property type="entry name" value="EamA"/>
    <property type="match status" value="1"/>
</dbReference>
<evidence type="ECO:0000259" key="2">
    <source>
        <dbReference type="Pfam" id="PF00892"/>
    </source>
</evidence>
<dbReference type="AlphaFoldDB" id="X1GFI3"/>
<feature type="non-terminal residue" evidence="3">
    <location>
        <position position="52"/>
    </location>
</feature>
<feature type="domain" description="EamA" evidence="2">
    <location>
        <begin position="2"/>
        <end position="52"/>
    </location>
</feature>
<feature type="transmembrane region" description="Helical" evidence="1">
    <location>
        <begin position="20"/>
        <end position="37"/>
    </location>
</feature>
<keyword evidence="1" id="KW-0812">Transmembrane</keyword>
<evidence type="ECO:0000313" key="3">
    <source>
        <dbReference type="EMBL" id="GAH31793.1"/>
    </source>
</evidence>
<organism evidence="3">
    <name type="scientific">marine sediment metagenome</name>
    <dbReference type="NCBI Taxonomy" id="412755"/>
    <lineage>
        <taxon>unclassified sequences</taxon>
        <taxon>metagenomes</taxon>
        <taxon>ecological metagenomes</taxon>
    </lineage>
</organism>
<dbReference type="SUPFAM" id="SSF103481">
    <property type="entry name" value="Multidrug resistance efflux transporter EmrE"/>
    <property type="match status" value="1"/>
</dbReference>
<name>X1GFI3_9ZZZZ</name>
<keyword evidence="1" id="KW-1133">Transmembrane helix</keyword>
<reference evidence="3" key="1">
    <citation type="journal article" date="2014" name="Front. Microbiol.">
        <title>High frequency of phylogenetically diverse reductive dehalogenase-homologous genes in deep subseafloor sedimentary metagenomes.</title>
        <authorList>
            <person name="Kawai M."/>
            <person name="Futagami T."/>
            <person name="Toyoda A."/>
            <person name="Takaki Y."/>
            <person name="Nishi S."/>
            <person name="Hori S."/>
            <person name="Arai W."/>
            <person name="Tsubouchi T."/>
            <person name="Morono Y."/>
            <person name="Uchiyama I."/>
            <person name="Ito T."/>
            <person name="Fujiyama A."/>
            <person name="Inagaki F."/>
            <person name="Takami H."/>
        </authorList>
    </citation>
    <scope>NUCLEOTIDE SEQUENCE</scope>
    <source>
        <strain evidence="3">Expedition CK06-06</strain>
    </source>
</reference>
<dbReference type="GO" id="GO:0016020">
    <property type="term" value="C:membrane"/>
    <property type="evidence" value="ECO:0007669"/>
    <property type="project" value="InterPro"/>
</dbReference>
<dbReference type="EMBL" id="BARU01011579">
    <property type="protein sequence ID" value="GAH31793.1"/>
    <property type="molecule type" value="Genomic_DNA"/>
</dbReference>
<keyword evidence="1" id="KW-0472">Membrane</keyword>
<evidence type="ECO:0000256" key="1">
    <source>
        <dbReference type="SAM" id="Phobius"/>
    </source>
</evidence>
<dbReference type="Gene3D" id="1.10.3730.20">
    <property type="match status" value="1"/>
</dbReference>
<accession>X1GFI3</accession>
<comment type="caution">
    <text evidence="3">The sequence shown here is derived from an EMBL/GenBank/DDBJ whole genome shotgun (WGS) entry which is preliminary data.</text>
</comment>
<proteinExistence type="predicted"/>
<protein>
    <recommendedName>
        <fullName evidence="2">EamA domain-containing protein</fullName>
    </recommendedName>
</protein>
<dbReference type="InterPro" id="IPR037185">
    <property type="entry name" value="EmrE-like"/>
</dbReference>
<dbReference type="InterPro" id="IPR000620">
    <property type="entry name" value="EamA_dom"/>
</dbReference>
<gene>
    <name evidence="3" type="ORF">S03H2_21693</name>
</gene>